<evidence type="ECO:0000256" key="1">
    <source>
        <dbReference type="SAM" id="SignalP"/>
    </source>
</evidence>
<comment type="caution">
    <text evidence="2">The sequence shown here is derived from an EMBL/GenBank/DDBJ whole genome shotgun (WGS) entry which is preliminary data.</text>
</comment>
<keyword evidence="3" id="KW-1185">Reference proteome</keyword>
<dbReference type="EMBL" id="LYOZ01000006">
    <property type="protein sequence ID" value="OCH98826.1"/>
    <property type="molecule type" value="Genomic_DNA"/>
</dbReference>
<proteinExistence type="predicted"/>
<dbReference type="Proteomes" id="UP000093336">
    <property type="component" value="Unassembled WGS sequence"/>
</dbReference>
<gene>
    <name evidence="2" type="ORF">A8135_11025</name>
</gene>
<sequence>MKKFLTVLSIMLLLSNPLSGYSQTFQELATLNPTIAGSPALKDDYGNVIHYNNNYLFVAAPIARPAGKTASGAIYIYKKDGDNWNYIQTIITEGTSDHLGANTIKAIDDWLFFSASGTPIGPISDDILQNQDFTGSLQIYKRNSSGIYEFHQAIDKHTPGLENLSIADPAVVSPAPPVVYTAEQGGGLGIGFDVTKNGKLLLIGAVTQQNTGTENTPLINSGVVYAFRYTNGEWKLFQTIHNPEEVSANDTFGGTIKISGKYALISNAFLNVPHLNQNSSVYLYRFKHGLWEFIQKIQGNQTTALPVFSNSFGGNILLADNFGSAIAFNGNWAIIGSPFEHLGSGSIKGAAYLYKLAHVAGQGKQLIFKKKIVSDAPEALLTGITVALNKKTALVADPVRTGPEGQIAQGGIMVYQRQAQDWNKVTNLFTSSGIAFDLFSNGLDVKGSYIFGGSGGSVSVLFLRLFFSPPFLNVPLPLNDQKVVIWKKA</sequence>
<evidence type="ECO:0000313" key="3">
    <source>
        <dbReference type="Proteomes" id="UP000093336"/>
    </source>
</evidence>
<name>A0ABX2XW91_9GAMM</name>
<dbReference type="PANTHER" id="PTHR36220:SF1">
    <property type="entry name" value="GAMMA TUBULIN COMPLEX COMPONENT C-TERMINAL DOMAIN-CONTAINING PROTEIN"/>
    <property type="match status" value="1"/>
</dbReference>
<feature type="chain" id="PRO_5047505461" evidence="1">
    <location>
        <begin position="21"/>
        <end position="489"/>
    </location>
</feature>
<dbReference type="PANTHER" id="PTHR36220">
    <property type="entry name" value="UNNAMED PRODUCT"/>
    <property type="match status" value="1"/>
</dbReference>
<organism evidence="2 3">
    <name type="scientific">Legionella jamestowniensis</name>
    <dbReference type="NCBI Taxonomy" id="455"/>
    <lineage>
        <taxon>Bacteria</taxon>
        <taxon>Pseudomonadati</taxon>
        <taxon>Pseudomonadota</taxon>
        <taxon>Gammaproteobacteria</taxon>
        <taxon>Legionellales</taxon>
        <taxon>Legionellaceae</taxon>
        <taxon>Legionella</taxon>
    </lineage>
</organism>
<evidence type="ECO:0000313" key="2">
    <source>
        <dbReference type="EMBL" id="OCH98826.1"/>
    </source>
</evidence>
<keyword evidence="1" id="KW-0732">Signal</keyword>
<reference evidence="2 3" key="1">
    <citation type="submission" date="2016-05" db="EMBL/GenBank/DDBJ databases">
        <authorList>
            <person name="Prochazka B."/>
            <person name="Indra A."/>
            <person name="Hasenberger P."/>
            <person name="Blaschitz M."/>
            <person name="Wagner L."/>
            <person name="Wewalka G."/>
            <person name="Sorschag S."/>
            <person name="Schmid D."/>
            <person name="Ruppitsch W."/>
        </authorList>
    </citation>
    <scope>NUCLEOTIDE SEQUENCE [LARGE SCALE GENOMIC DNA]</scope>
    <source>
        <strain evidence="2 3">974010_12</strain>
    </source>
</reference>
<feature type="signal peptide" evidence="1">
    <location>
        <begin position="1"/>
        <end position="20"/>
    </location>
</feature>
<protein>
    <submittedName>
        <fullName evidence="2">Uncharacterized protein</fullName>
    </submittedName>
</protein>
<dbReference type="Gene3D" id="2.130.10.130">
    <property type="entry name" value="Integrin alpha, N-terminal"/>
    <property type="match status" value="1"/>
</dbReference>
<dbReference type="RefSeq" id="WP_065620556.1">
    <property type="nucleotide sequence ID" value="NZ_LYOZ01000006.1"/>
</dbReference>
<dbReference type="InterPro" id="IPR028994">
    <property type="entry name" value="Integrin_alpha_N"/>
</dbReference>
<accession>A0ABX2XW91</accession>